<organism evidence="2 3">
    <name type="scientific">Vigna mungo</name>
    <name type="common">Black gram</name>
    <name type="synonym">Phaseolus mungo</name>
    <dbReference type="NCBI Taxonomy" id="3915"/>
    <lineage>
        <taxon>Eukaryota</taxon>
        <taxon>Viridiplantae</taxon>
        <taxon>Streptophyta</taxon>
        <taxon>Embryophyta</taxon>
        <taxon>Tracheophyta</taxon>
        <taxon>Spermatophyta</taxon>
        <taxon>Magnoliopsida</taxon>
        <taxon>eudicotyledons</taxon>
        <taxon>Gunneridae</taxon>
        <taxon>Pentapetalae</taxon>
        <taxon>rosids</taxon>
        <taxon>fabids</taxon>
        <taxon>Fabales</taxon>
        <taxon>Fabaceae</taxon>
        <taxon>Papilionoideae</taxon>
        <taxon>50 kb inversion clade</taxon>
        <taxon>NPAAA clade</taxon>
        <taxon>indigoferoid/millettioid clade</taxon>
        <taxon>Phaseoleae</taxon>
        <taxon>Vigna</taxon>
    </lineage>
</organism>
<feature type="region of interest" description="Disordered" evidence="1">
    <location>
        <begin position="1"/>
        <end position="31"/>
    </location>
</feature>
<name>A0AAQ3MLH4_VIGMU</name>
<dbReference type="AlphaFoldDB" id="A0AAQ3MLH4"/>
<evidence type="ECO:0000256" key="1">
    <source>
        <dbReference type="SAM" id="MobiDB-lite"/>
    </source>
</evidence>
<dbReference type="EMBL" id="CP144691">
    <property type="protein sequence ID" value="WVY93096.1"/>
    <property type="molecule type" value="Genomic_DNA"/>
</dbReference>
<sequence>MSVQSQKGVTESGCEKEKTKGSLGYGDEANKENPEMMVWNEGKGSMMEELAKEELELLEAQYPNQHQYLKNELKSFIFQLQSKNLDSELLLENNLCNNHLVFLDTEGFFLLLYVLSCHYIIYMVFEIYCFSCDTESTSLEGQRKSSDCGFEPASADRVVMEGETTGSSELETPKSDVIKHFSSRKKKRKDRVDLVLERAQVCLKKIKHLKTTLLSPF</sequence>
<evidence type="ECO:0000313" key="3">
    <source>
        <dbReference type="Proteomes" id="UP001374535"/>
    </source>
</evidence>
<proteinExistence type="predicted"/>
<evidence type="ECO:0000313" key="2">
    <source>
        <dbReference type="EMBL" id="WVY93096.1"/>
    </source>
</evidence>
<keyword evidence="3" id="KW-1185">Reference proteome</keyword>
<accession>A0AAQ3MLH4</accession>
<reference evidence="2 3" key="1">
    <citation type="journal article" date="2023" name="Life. Sci Alliance">
        <title>Evolutionary insights into 3D genome organization and epigenetic landscape of Vigna mungo.</title>
        <authorList>
            <person name="Junaid A."/>
            <person name="Singh B."/>
            <person name="Bhatia S."/>
        </authorList>
    </citation>
    <scope>NUCLEOTIDE SEQUENCE [LARGE SCALE GENOMIC DNA]</scope>
    <source>
        <strain evidence="2">Urdbean</strain>
    </source>
</reference>
<gene>
    <name evidence="2" type="ORF">V8G54_032184</name>
</gene>
<dbReference type="Proteomes" id="UP001374535">
    <property type="component" value="Chromosome 10"/>
</dbReference>
<protein>
    <submittedName>
        <fullName evidence="2">Uncharacterized protein</fullName>
    </submittedName>
</protein>